<dbReference type="GO" id="GO:0005886">
    <property type="term" value="C:plasma membrane"/>
    <property type="evidence" value="ECO:0000318"/>
    <property type="project" value="GO_Central"/>
</dbReference>
<dbReference type="Pfam" id="PF00012">
    <property type="entry name" value="HSP70"/>
    <property type="match status" value="2"/>
</dbReference>
<reference evidence="4" key="2">
    <citation type="submission" date="2022-06" db="UniProtKB">
        <authorList>
            <consortium name="EnsemblMetazoa"/>
        </authorList>
    </citation>
    <scope>IDENTIFICATION</scope>
    <source>
        <strain evidence="4">PS312</strain>
    </source>
</reference>
<dbReference type="GO" id="GO:0044183">
    <property type="term" value="F:protein folding chaperone"/>
    <property type="evidence" value="ECO:0000318"/>
    <property type="project" value="GO_Central"/>
</dbReference>
<evidence type="ECO:0000313" key="5">
    <source>
        <dbReference type="Proteomes" id="UP000005239"/>
    </source>
</evidence>
<dbReference type="SUPFAM" id="SSF100920">
    <property type="entry name" value="Heat shock protein 70kD (HSP70), peptide-binding domain"/>
    <property type="match status" value="1"/>
</dbReference>
<accession>A0A2A6D0A3</accession>
<dbReference type="PANTHER" id="PTHR19375">
    <property type="entry name" value="HEAT SHOCK PROTEIN 70KDA"/>
    <property type="match status" value="1"/>
</dbReference>
<dbReference type="SUPFAM" id="SSF53067">
    <property type="entry name" value="Actin-like ATPase domain"/>
    <property type="match status" value="2"/>
</dbReference>
<name>A0A2A6D0A3_PRIPA</name>
<dbReference type="Gene3D" id="2.60.34.10">
    <property type="entry name" value="Substrate Binding Domain Of DNAk, Chain A, domain 1"/>
    <property type="match status" value="1"/>
</dbReference>
<dbReference type="GO" id="GO:0005524">
    <property type="term" value="F:ATP binding"/>
    <property type="evidence" value="ECO:0007669"/>
    <property type="project" value="UniProtKB-KW"/>
</dbReference>
<dbReference type="GO" id="GO:0140662">
    <property type="term" value="F:ATP-dependent protein folding chaperone"/>
    <property type="evidence" value="ECO:0007669"/>
    <property type="project" value="InterPro"/>
</dbReference>
<dbReference type="GO" id="GO:0031072">
    <property type="term" value="F:heat shock protein binding"/>
    <property type="evidence" value="ECO:0000318"/>
    <property type="project" value="GO_Central"/>
</dbReference>
<accession>A0A8R1YUV5</accession>
<dbReference type="PROSITE" id="PS00329">
    <property type="entry name" value="HSP70_2"/>
    <property type="match status" value="1"/>
</dbReference>
<dbReference type="InterPro" id="IPR043129">
    <property type="entry name" value="ATPase_NBD"/>
</dbReference>
<evidence type="ECO:0000256" key="1">
    <source>
        <dbReference type="ARBA" id="ARBA00007381"/>
    </source>
</evidence>
<dbReference type="InterPro" id="IPR029047">
    <property type="entry name" value="HSP70_peptide-bd_sf"/>
</dbReference>
<dbReference type="Gene3D" id="3.90.640.10">
    <property type="entry name" value="Actin, Chain A, domain 4"/>
    <property type="match status" value="1"/>
</dbReference>
<dbReference type="Gene3D" id="3.30.420.40">
    <property type="match status" value="5"/>
</dbReference>
<protein>
    <submittedName>
        <fullName evidence="4">Uncharacterized protein</fullName>
    </submittedName>
</protein>
<dbReference type="Proteomes" id="UP000005239">
    <property type="component" value="Unassembled WGS sequence"/>
</dbReference>
<dbReference type="AlphaFoldDB" id="A0A2A6D0A3"/>
<dbReference type="EnsemblMetazoa" id="PPA38499.1">
    <property type="protein sequence ID" value="PPA38499.1"/>
    <property type="gene ID" value="WBGene00276868"/>
</dbReference>
<dbReference type="PRINTS" id="PR00301">
    <property type="entry name" value="HEATSHOCK70"/>
</dbReference>
<organism evidence="4 5">
    <name type="scientific">Pristionchus pacificus</name>
    <name type="common">Parasitic nematode worm</name>
    <dbReference type="NCBI Taxonomy" id="54126"/>
    <lineage>
        <taxon>Eukaryota</taxon>
        <taxon>Metazoa</taxon>
        <taxon>Ecdysozoa</taxon>
        <taxon>Nematoda</taxon>
        <taxon>Chromadorea</taxon>
        <taxon>Rhabditida</taxon>
        <taxon>Rhabditina</taxon>
        <taxon>Diplogasteromorpha</taxon>
        <taxon>Diplogasteroidea</taxon>
        <taxon>Neodiplogasteridae</taxon>
        <taxon>Pristionchus</taxon>
    </lineage>
</organism>
<dbReference type="OrthoDB" id="2430612at2759"/>
<evidence type="ECO:0000256" key="2">
    <source>
        <dbReference type="ARBA" id="ARBA00022741"/>
    </source>
</evidence>
<sequence>MPRAIGIDLGTTFSCVACMKSMKSDNKVEVIDNHFANKITPSVVHFGSKYTKVGDEAQRERATDPRNTVSQIKRFMGRCATDVEITKRSYPFEIVANSKGDAAIRVTPLKGDGSRHFSPERISAYILRYLTATKDAGEMAGLNVLRIINEPTAAALAYGFGMNSERKKTVLVYDLGGGTFDVSIVEIEGKRTKVLATDGLTYLGGIDFDERIYEEALARFEEMGRKITEFDWTLMKECEDAKKFLSKVDISRIPTMEDLIDEILLVGGSTNMRHVHEMLSERFPNTKIREDIEPELAVAKGAAILADALSKLYSDDSSVASEDSFVSLVDVARLPFNGDRCKLLIPKNTRFPFTTYRYCTNGFDCMEKMTIEILEGDNSPMSSTNTLATVEIETNQKSKRYSLIKVILSIDVNGILNVKAIDTDTNEEVAVTITSVR</sequence>
<dbReference type="GO" id="GO:0042026">
    <property type="term" value="P:protein refolding"/>
    <property type="evidence" value="ECO:0000318"/>
    <property type="project" value="GO_Central"/>
</dbReference>
<dbReference type="InterPro" id="IPR013126">
    <property type="entry name" value="Hsp_70_fam"/>
</dbReference>
<dbReference type="GO" id="GO:0005829">
    <property type="term" value="C:cytosol"/>
    <property type="evidence" value="ECO:0000318"/>
    <property type="project" value="GO_Central"/>
</dbReference>
<gene>
    <name evidence="4" type="primary">WBGene00276868</name>
</gene>
<dbReference type="GO" id="GO:0016887">
    <property type="term" value="F:ATP hydrolysis activity"/>
    <property type="evidence" value="ECO:0000318"/>
    <property type="project" value="GO_Central"/>
</dbReference>
<dbReference type="GO" id="GO:0005737">
    <property type="term" value="C:cytoplasm"/>
    <property type="evidence" value="ECO:0000318"/>
    <property type="project" value="GO_Central"/>
</dbReference>
<dbReference type="GO" id="GO:0006950">
    <property type="term" value="P:response to stress"/>
    <property type="evidence" value="ECO:0007669"/>
    <property type="project" value="UniProtKB-ARBA"/>
</dbReference>
<dbReference type="GO" id="GO:0005634">
    <property type="term" value="C:nucleus"/>
    <property type="evidence" value="ECO:0000318"/>
    <property type="project" value="GO_Central"/>
</dbReference>
<dbReference type="PROSITE" id="PS00297">
    <property type="entry name" value="HSP70_1"/>
    <property type="match status" value="1"/>
</dbReference>
<keyword evidence="2" id="KW-0547">Nucleotide-binding</keyword>
<dbReference type="FunFam" id="3.30.420.40:FF:000028">
    <property type="entry name" value="heat shock 70 kDa protein-like"/>
    <property type="match status" value="2"/>
</dbReference>
<keyword evidence="3" id="KW-0067">ATP-binding</keyword>
<evidence type="ECO:0000256" key="3">
    <source>
        <dbReference type="ARBA" id="ARBA00022840"/>
    </source>
</evidence>
<proteinExistence type="inferred from homology"/>
<keyword evidence="5" id="KW-1185">Reference proteome</keyword>
<dbReference type="InterPro" id="IPR018181">
    <property type="entry name" value="Heat_shock_70_CS"/>
</dbReference>
<evidence type="ECO:0000313" key="4">
    <source>
        <dbReference type="EnsemblMetazoa" id="PPA38499.1"/>
    </source>
</evidence>
<reference evidence="5" key="1">
    <citation type="journal article" date="2008" name="Nat. Genet.">
        <title>The Pristionchus pacificus genome provides a unique perspective on nematode lifestyle and parasitism.</title>
        <authorList>
            <person name="Dieterich C."/>
            <person name="Clifton S.W."/>
            <person name="Schuster L.N."/>
            <person name="Chinwalla A."/>
            <person name="Delehaunty K."/>
            <person name="Dinkelacker I."/>
            <person name="Fulton L."/>
            <person name="Fulton R."/>
            <person name="Godfrey J."/>
            <person name="Minx P."/>
            <person name="Mitreva M."/>
            <person name="Roeseler W."/>
            <person name="Tian H."/>
            <person name="Witte H."/>
            <person name="Yang S.P."/>
            <person name="Wilson R.K."/>
            <person name="Sommer R.J."/>
        </authorList>
    </citation>
    <scope>NUCLEOTIDE SEQUENCE [LARGE SCALE GENOMIC DNA]</scope>
    <source>
        <strain evidence="5">PS312</strain>
    </source>
</reference>
<comment type="similarity">
    <text evidence="1">Belongs to the heat shock protein 70 family.</text>
</comment>